<dbReference type="SUPFAM" id="SSF51197">
    <property type="entry name" value="Clavaminate synthase-like"/>
    <property type="match status" value="1"/>
</dbReference>
<dbReference type="InterPro" id="IPR050411">
    <property type="entry name" value="AlphaKG_dependent_hydroxylases"/>
</dbReference>
<dbReference type="AlphaFoldDB" id="A0A6L2JK27"/>
<accession>A0A6L2JK27</accession>
<name>A0A6L2JK27_TANCI</name>
<reference evidence="2" key="1">
    <citation type="journal article" date="2019" name="Sci. Rep.">
        <title>Draft genome of Tanacetum cinerariifolium, the natural source of mosquito coil.</title>
        <authorList>
            <person name="Yamashiro T."/>
            <person name="Shiraishi A."/>
            <person name="Satake H."/>
            <person name="Nakayama K."/>
        </authorList>
    </citation>
    <scope>NUCLEOTIDE SEQUENCE</scope>
</reference>
<protein>
    <submittedName>
        <fullName evidence="2">Clavaminate synthase-like protein At3g21360</fullName>
    </submittedName>
</protein>
<dbReference type="InterPro" id="IPR042098">
    <property type="entry name" value="TauD-like_sf"/>
</dbReference>
<dbReference type="PANTHER" id="PTHR10696">
    <property type="entry name" value="GAMMA-BUTYROBETAINE HYDROXYLASE-RELATED"/>
    <property type="match status" value="1"/>
</dbReference>
<proteinExistence type="predicted"/>
<dbReference type="GO" id="GO:0016491">
    <property type="term" value="F:oxidoreductase activity"/>
    <property type="evidence" value="ECO:0007669"/>
    <property type="project" value="UniProtKB-KW"/>
</dbReference>
<evidence type="ECO:0000313" key="2">
    <source>
        <dbReference type="EMBL" id="GEU36245.1"/>
    </source>
</evidence>
<dbReference type="EMBL" id="BKCJ010000787">
    <property type="protein sequence ID" value="GEU36245.1"/>
    <property type="molecule type" value="Genomic_DNA"/>
</dbReference>
<gene>
    <name evidence="2" type="ORF">Tci_008223</name>
</gene>
<organism evidence="2">
    <name type="scientific">Tanacetum cinerariifolium</name>
    <name type="common">Dalmatian daisy</name>
    <name type="synonym">Chrysanthemum cinerariifolium</name>
    <dbReference type="NCBI Taxonomy" id="118510"/>
    <lineage>
        <taxon>Eukaryota</taxon>
        <taxon>Viridiplantae</taxon>
        <taxon>Streptophyta</taxon>
        <taxon>Embryophyta</taxon>
        <taxon>Tracheophyta</taxon>
        <taxon>Spermatophyta</taxon>
        <taxon>Magnoliopsida</taxon>
        <taxon>eudicotyledons</taxon>
        <taxon>Gunneridae</taxon>
        <taxon>Pentapetalae</taxon>
        <taxon>asterids</taxon>
        <taxon>campanulids</taxon>
        <taxon>Asterales</taxon>
        <taxon>Asteraceae</taxon>
        <taxon>Asteroideae</taxon>
        <taxon>Anthemideae</taxon>
        <taxon>Anthemidinae</taxon>
        <taxon>Tanacetum</taxon>
    </lineage>
</organism>
<dbReference type="PANTHER" id="PTHR10696:SF21">
    <property type="entry name" value="TAUD_TFDA-LIKE DOMAIN-CONTAINING PROTEIN"/>
    <property type="match status" value="1"/>
</dbReference>
<evidence type="ECO:0000256" key="1">
    <source>
        <dbReference type="ARBA" id="ARBA00023002"/>
    </source>
</evidence>
<comment type="caution">
    <text evidence="2">The sequence shown here is derived from an EMBL/GenBank/DDBJ whole genome shotgun (WGS) entry which is preliminary data.</text>
</comment>
<keyword evidence="1" id="KW-0560">Oxidoreductase</keyword>
<sequence length="186" mass="20892">MAAKEKPAAAKAEADARCTADIVATAEQCNVDTKKLTRTGTCAQFKSSDVPFLSRRTLIVSADSNGDYLLWMDTFRFTHHPPVADSLSDHPRLLTSPGTGEYDKHKDFPCKFFFFCKEAAGKWAETPVVLSHIIYERMKERHPDFDARLEEHGLTDIKVAGEEDDPSSFTISSWKSTYMTDDKKCC</sequence>
<dbReference type="Gene3D" id="3.60.130.10">
    <property type="entry name" value="Clavaminate synthase-like"/>
    <property type="match status" value="1"/>
</dbReference>